<evidence type="ECO:0000313" key="1">
    <source>
        <dbReference type="EMBL" id="EEF23695.1"/>
    </source>
</evidence>
<keyword evidence="2" id="KW-1185">Reference proteome</keyword>
<dbReference type="InParanoid" id="B9TKC0"/>
<accession>B9TKC0</accession>
<dbReference type="Proteomes" id="UP000008311">
    <property type="component" value="Unassembled WGS sequence"/>
</dbReference>
<evidence type="ECO:0000313" key="2">
    <source>
        <dbReference type="Proteomes" id="UP000008311"/>
    </source>
</evidence>
<sequence>MARWKSGALNGVVLIHHAVSAVRNTSHHGFCARISVQSLRPGISPLAIRLASSAAVRQRYARYAFRYVRGPCHAARRTAKRRDMAAGLYRLRAMPAGCPLAVLTRRPFSPTPTLAFFWAMQRVQGKNSPRQSE</sequence>
<proteinExistence type="predicted"/>
<organism evidence="1 2">
    <name type="scientific">Ricinus communis</name>
    <name type="common">Castor bean</name>
    <dbReference type="NCBI Taxonomy" id="3988"/>
    <lineage>
        <taxon>Eukaryota</taxon>
        <taxon>Viridiplantae</taxon>
        <taxon>Streptophyta</taxon>
        <taxon>Embryophyta</taxon>
        <taxon>Tracheophyta</taxon>
        <taxon>Spermatophyta</taxon>
        <taxon>Magnoliopsida</taxon>
        <taxon>eudicotyledons</taxon>
        <taxon>Gunneridae</taxon>
        <taxon>Pentapetalae</taxon>
        <taxon>rosids</taxon>
        <taxon>fabids</taxon>
        <taxon>Malpighiales</taxon>
        <taxon>Euphorbiaceae</taxon>
        <taxon>Acalyphoideae</taxon>
        <taxon>Acalypheae</taxon>
        <taxon>Ricinus</taxon>
    </lineage>
</organism>
<gene>
    <name evidence="1" type="ORF">RCOM_1993810</name>
</gene>
<protein>
    <submittedName>
        <fullName evidence="1">Uncharacterized protein</fullName>
    </submittedName>
</protein>
<dbReference type="EMBL" id="EQ985021">
    <property type="protein sequence ID" value="EEF23695.1"/>
    <property type="molecule type" value="Genomic_DNA"/>
</dbReference>
<name>B9TKC0_RICCO</name>
<reference evidence="2" key="1">
    <citation type="journal article" date="2010" name="Nat. Biotechnol.">
        <title>Draft genome sequence of the oilseed species Ricinus communis.</title>
        <authorList>
            <person name="Chan A.P."/>
            <person name="Crabtree J."/>
            <person name="Zhao Q."/>
            <person name="Lorenzi H."/>
            <person name="Orvis J."/>
            <person name="Puiu D."/>
            <person name="Melake-Berhan A."/>
            <person name="Jones K.M."/>
            <person name="Redman J."/>
            <person name="Chen G."/>
            <person name="Cahoon E.B."/>
            <person name="Gedil M."/>
            <person name="Stanke M."/>
            <person name="Haas B.J."/>
            <person name="Wortman J.R."/>
            <person name="Fraser-Liggett C.M."/>
            <person name="Ravel J."/>
            <person name="Rabinowicz P.D."/>
        </authorList>
    </citation>
    <scope>NUCLEOTIDE SEQUENCE [LARGE SCALE GENOMIC DNA]</scope>
    <source>
        <strain evidence="2">cv. Hale</strain>
    </source>
</reference>
<dbReference type="AlphaFoldDB" id="B9TKC0"/>